<dbReference type="SUPFAM" id="SSF55729">
    <property type="entry name" value="Acyl-CoA N-acyltransferases (Nat)"/>
    <property type="match status" value="1"/>
</dbReference>
<gene>
    <name evidence="4" type="primary">aat</name>
    <name evidence="5" type="ORF">HJ583_018655</name>
</gene>
<evidence type="ECO:0000256" key="1">
    <source>
        <dbReference type="ARBA" id="ARBA00022490"/>
    </source>
</evidence>
<comment type="subcellular location">
    <subcellularLocation>
        <location evidence="4">Cytoplasm</location>
    </subcellularLocation>
</comment>
<dbReference type="EMBL" id="JABCSC020000007">
    <property type="protein sequence ID" value="NSL57058.1"/>
    <property type="molecule type" value="Genomic_DNA"/>
</dbReference>
<proteinExistence type="inferred from homology"/>
<dbReference type="Gene3D" id="3.40.630.70">
    <property type="entry name" value="Leucyl/phenylalanyl-tRNA-protein transferase, C-terminal domain"/>
    <property type="match status" value="1"/>
</dbReference>
<keyword evidence="6" id="KW-1185">Reference proteome</keyword>
<comment type="similarity">
    <text evidence="4">Belongs to the L/F-transferase family.</text>
</comment>
<dbReference type="PANTHER" id="PTHR30098:SF2">
    <property type="entry name" value="LEUCYL_PHENYLALANYL-TRNA--PROTEIN TRANSFERASE"/>
    <property type="match status" value="1"/>
</dbReference>
<dbReference type="GO" id="GO:0008914">
    <property type="term" value="F:leucyl-tRNA--protein transferase activity"/>
    <property type="evidence" value="ECO:0007669"/>
    <property type="project" value="UniProtKB-EC"/>
</dbReference>
<comment type="catalytic activity">
    <reaction evidence="4">
        <text>N-terminal L-lysyl-[protein] + L-leucyl-tRNA(Leu) = N-terminal L-leucyl-L-lysyl-[protein] + tRNA(Leu) + H(+)</text>
        <dbReference type="Rhea" id="RHEA:12340"/>
        <dbReference type="Rhea" id="RHEA-COMP:9613"/>
        <dbReference type="Rhea" id="RHEA-COMP:9622"/>
        <dbReference type="Rhea" id="RHEA-COMP:12670"/>
        <dbReference type="Rhea" id="RHEA-COMP:12671"/>
        <dbReference type="ChEBI" id="CHEBI:15378"/>
        <dbReference type="ChEBI" id="CHEBI:65249"/>
        <dbReference type="ChEBI" id="CHEBI:78442"/>
        <dbReference type="ChEBI" id="CHEBI:78494"/>
        <dbReference type="ChEBI" id="CHEBI:133043"/>
        <dbReference type="EC" id="2.3.2.6"/>
    </reaction>
</comment>
<comment type="function">
    <text evidence="4">Functions in the N-end rule pathway of protein degradation where it conjugates Leu, Phe and, less efficiently, Met from aminoacyl-tRNAs to the N-termini of proteins containing an N-terminal arginine or lysine.</text>
</comment>
<dbReference type="Gene3D" id="3.30.70.3550">
    <property type="entry name" value="Leucyl/phenylalanyl-tRNA-protein transferase, N-terminal domain"/>
    <property type="match status" value="1"/>
</dbReference>
<dbReference type="Proteomes" id="UP000778523">
    <property type="component" value="Unassembled WGS sequence"/>
</dbReference>
<dbReference type="RefSeq" id="WP_170023323.1">
    <property type="nucleotide sequence ID" value="NZ_JABCSC020000007.1"/>
</dbReference>
<reference evidence="5 6" key="1">
    <citation type="submission" date="2020-06" db="EMBL/GenBank/DDBJ databases">
        <title>Draft genome of Uliginosibacterium sp. IMCC34675.</title>
        <authorList>
            <person name="Song J."/>
        </authorList>
    </citation>
    <scope>NUCLEOTIDE SEQUENCE [LARGE SCALE GENOMIC DNA]</scope>
    <source>
        <strain evidence="5 6">IMCC34675</strain>
    </source>
</reference>
<accession>A0ABX2IMD7</accession>
<comment type="caution">
    <text evidence="5">The sequence shown here is derived from an EMBL/GenBank/DDBJ whole genome shotgun (WGS) entry which is preliminary data.</text>
</comment>
<protein>
    <recommendedName>
        <fullName evidence="4">Leucyl/phenylalanyl-tRNA--protein transferase</fullName>
        <ecNumber evidence="4">2.3.2.6</ecNumber>
    </recommendedName>
    <alternativeName>
        <fullName evidence="4">L/F-transferase</fullName>
    </alternativeName>
    <alternativeName>
        <fullName evidence="4">Leucyltransferase</fullName>
    </alternativeName>
    <alternativeName>
        <fullName evidence="4">Phenyalanyltransferase</fullName>
    </alternativeName>
</protein>
<evidence type="ECO:0000256" key="4">
    <source>
        <dbReference type="HAMAP-Rule" id="MF_00688"/>
    </source>
</evidence>
<dbReference type="PANTHER" id="PTHR30098">
    <property type="entry name" value="LEUCYL/PHENYLALANYL-TRNA--PROTEIN TRANSFERASE"/>
    <property type="match status" value="1"/>
</dbReference>
<dbReference type="InterPro" id="IPR016181">
    <property type="entry name" value="Acyl_CoA_acyltransferase"/>
</dbReference>
<sequence>MIPCLNPEHPPAFPPVTRALRDPAGLLAAGGLLEPEWILAAYRAGIFPWFSEGDPILWWSPDPRMVLRPGEERISASLRKTLRRGHYEVRCDTAFRQVIDACAAPRSYADGTWIVADMQEAYCHLHELGWAHSVETWIDGELVGGLYGVAMGRVFCGESMFHRATDASKIAFAHLARLLAREGFAILDCQMNTTHLASLGAAEIPRHAYVAGLKEWTRDAVPGTWPADFAQADWRS</sequence>
<keyword evidence="2 4" id="KW-0808">Transferase</keyword>
<dbReference type="Pfam" id="PF03588">
    <property type="entry name" value="Leu_Phe_trans"/>
    <property type="match status" value="1"/>
</dbReference>
<comment type="catalytic activity">
    <reaction evidence="4">
        <text>N-terminal L-arginyl-[protein] + L-leucyl-tRNA(Leu) = N-terminal L-leucyl-L-arginyl-[protein] + tRNA(Leu) + H(+)</text>
        <dbReference type="Rhea" id="RHEA:50416"/>
        <dbReference type="Rhea" id="RHEA-COMP:9613"/>
        <dbReference type="Rhea" id="RHEA-COMP:9622"/>
        <dbReference type="Rhea" id="RHEA-COMP:12672"/>
        <dbReference type="Rhea" id="RHEA-COMP:12673"/>
        <dbReference type="ChEBI" id="CHEBI:15378"/>
        <dbReference type="ChEBI" id="CHEBI:64719"/>
        <dbReference type="ChEBI" id="CHEBI:78442"/>
        <dbReference type="ChEBI" id="CHEBI:78494"/>
        <dbReference type="ChEBI" id="CHEBI:133044"/>
        <dbReference type="EC" id="2.3.2.6"/>
    </reaction>
</comment>
<dbReference type="NCBIfam" id="TIGR00667">
    <property type="entry name" value="aat"/>
    <property type="match status" value="1"/>
</dbReference>
<name>A0ABX2IMD7_9RHOO</name>
<dbReference type="HAMAP" id="MF_00688">
    <property type="entry name" value="Leu_Phe_trans"/>
    <property type="match status" value="1"/>
</dbReference>
<dbReference type="InterPro" id="IPR042203">
    <property type="entry name" value="Leu/Phe-tRNA_Trfase_C"/>
</dbReference>
<evidence type="ECO:0000313" key="5">
    <source>
        <dbReference type="EMBL" id="NSL57058.1"/>
    </source>
</evidence>
<evidence type="ECO:0000313" key="6">
    <source>
        <dbReference type="Proteomes" id="UP000778523"/>
    </source>
</evidence>
<keyword evidence="1 4" id="KW-0963">Cytoplasm</keyword>
<dbReference type="EC" id="2.3.2.6" evidence="4"/>
<comment type="catalytic activity">
    <reaction evidence="4">
        <text>L-phenylalanyl-tRNA(Phe) + an N-terminal L-alpha-aminoacyl-[protein] = an N-terminal L-phenylalanyl-L-alpha-aminoacyl-[protein] + tRNA(Phe)</text>
        <dbReference type="Rhea" id="RHEA:43632"/>
        <dbReference type="Rhea" id="RHEA-COMP:9668"/>
        <dbReference type="Rhea" id="RHEA-COMP:9699"/>
        <dbReference type="Rhea" id="RHEA-COMP:10636"/>
        <dbReference type="Rhea" id="RHEA-COMP:10637"/>
        <dbReference type="ChEBI" id="CHEBI:78442"/>
        <dbReference type="ChEBI" id="CHEBI:78531"/>
        <dbReference type="ChEBI" id="CHEBI:78597"/>
        <dbReference type="ChEBI" id="CHEBI:83561"/>
        <dbReference type="EC" id="2.3.2.6"/>
    </reaction>
</comment>
<dbReference type="InterPro" id="IPR004616">
    <property type="entry name" value="Leu/Phe-tRNA_Trfase"/>
</dbReference>
<keyword evidence="3 4" id="KW-0012">Acyltransferase</keyword>
<evidence type="ECO:0000256" key="3">
    <source>
        <dbReference type="ARBA" id="ARBA00023315"/>
    </source>
</evidence>
<organism evidence="5 6">
    <name type="scientific">Uliginosibacterium aquaticum</name>
    <dbReference type="NCBI Taxonomy" id="2731212"/>
    <lineage>
        <taxon>Bacteria</taxon>
        <taxon>Pseudomonadati</taxon>
        <taxon>Pseudomonadota</taxon>
        <taxon>Betaproteobacteria</taxon>
        <taxon>Rhodocyclales</taxon>
        <taxon>Zoogloeaceae</taxon>
        <taxon>Uliginosibacterium</taxon>
    </lineage>
</organism>
<evidence type="ECO:0000256" key="2">
    <source>
        <dbReference type="ARBA" id="ARBA00022679"/>
    </source>
</evidence>
<dbReference type="InterPro" id="IPR042221">
    <property type="entry name" value="Leu/Phe-tRNA_Trfase_N"/>
</dbReference>